<feature type="compositionally biased region" description="Low complexity" evidence="16">
    <location>
        <begin position="170"/>
        <end position="183"/>
    </location>
</feature>
<comment type="caution">
    <text evidence="19">The sequence shown here is derived from an EMBL/GenBank/DDBJ whole genome shotgun (WGS) entry which is preliminary data.</text>
</comment>
<evidence type="ECO:0000313" key="20">
    <source>
        <dbReference type="Proteomes" id="UP000824998"/>
    </source>
</evidence>
<evidence type="ECO:0000256" key="6">
    <source>
        <dbReference type="ARBA" id="ARBA00022617"/>
    </source>
</evidence>
<keyword evidence="9 17" id="KW-0732">Signal</keyword>
<reference evidence="19" key="1">
    <citation type="journal article" date="2021" name="IMA Fungus">
        <title>Genomic characterization of three marine fungi, including Emericellopsis atlantica sp. nov. with signatures of a generalist lifestyle and marine biomass degradation.</title>
        <authorList>
            <person name="Hagestad O.C."/>
            <person name="Hou L."/>
            <person name="Andersen J.H."/>
            <person name="Hansen E.H."/>
            <person name="Altermark B."/>
            <person name="Li C."/>
            <person name="Kuhnert E."/>
            <person name="Cox R.J."/>
            <person name="Crous P.W."/>
            <person name="Spatafora J.W."/>
            <person name="Lail K."/>
            <person name="Amirebrahimi M."/>
            <person name="Lipzen A."/>
            <person name="Pangilinan J."/>
            <person name="Andreopoulos W."/>
            <person name="Hayes R.D."/>
            <person name="Ng V."/>
            <person name="Grigoriev I.V."/>
            <person name="Jackson S.A."/>
            <person name="Sutton T.D.S."/>
            <person name="Dobson A.D.W."/>
            <person name="Rama T."/>
        </authorList>
    </citation>
    <scope>NUCLEOTIDE SEQUENCE</scope>
    <source>
        <strain evidence="19">TRa018bII</strain>
    </source>
</reference>
<evidence type="ECO:0000256" key="9">
    <source>
        <dbReference type="ARBA" id="ARBA00022729"/>
    </source>
</evidence>
<feature type="region of interest" description="Disordered" evidence="16">
    <location>
        <begin position="105"/>
        <end position="128"/>
    </location>
</feature>
<gene>
    <name evidence="19" type="ORF">BJ875DRAFT_283735</name>
</gene>
<sequence length="206" mass="20704">MYFSIVALSAILASSFAIAQTPASLVAQVPPCAFECLLSAVLSVGCSQTDYTCICGTGKDAIQEFAVPCVVRGCSTTEALLTQRLAAQVCEMVGQPLKSKYSSSSTAVKSTTGSSGSPSSSSSRAVTSVVTPSVTASTSIPITEAMSMSTSLATSTSSPAGSVTGTSPVTTNATSSASYNSSPDPYPRIRATGLIIVAGLLAAFLL</sequence>
<dbReference type="Pfam" id="PF05730">
    <property type="entry name" value="CFEM"/>
    <property type="match status" value="1"/>
</dbReference>
<dbReference type="AlphaFoldDB" id="A0A9P7YJQ6"/>
<comment type="subcellular location">
    <subcellularLocation>
        <location evidence="1">Cell membrane</location>
        <topology evidence="1">Lipid-anchor</topology>
        <topology evidence="1">GPI-anchor</topology>
    </subcellularLocation>
    <subcellularLocation>
        <location evidence="2">Secreted</location>
    </subcellularLocation>
</comment>
<keyword evidence="13" id="KW-0325">Glycoprotein</keyword>
<evidence type="ECO:0000256" key="14">
    <source>
        <dbReference type="ARBA" id="ARBA00023288"/>
    </source>
</evidence>
<feature type="disulfide bond" evidence="15">
    <location>
        <begin position="46"/>
        <end position="53"/>
    </location>
</feature>
<keyword evidence="12 15" id="KW-1015">Disulfide bond</keyword>
<comment type="caution">
    <text evidence="15">Lacks conserved residue(s) required for the propagation of feature annotation.</text>
</comment>
<dbReference type="PANTHER" id="PTHR37928">
    <property type="entry name" value="CFEM DOMAIN PROTEIN (AFU_ORTHOLOGUE AFUA_6G14090)"/>
    <property type="match status" value="1"/>
</dbReference>
<protein>
    <recommendedName>
        <fullName evidence="18">CFEM domain-containing protein</fullName>
    </recommendedName>
</protein>
<feature type="signal peptide" evidence="17">
    <location>
        <begin position="1"/>
        <end position="19"/>
    </location>
</feature>
<evidence type="ECO:0000256" key="16">
    <source>
        <dbReference type="SAM" id="MobiDB-lite"/>
    </source>
</evidence>
<keyword evidence="6 15" id="KW-0349">Heme</keyword>
<proteinExistence type="inferred from homology"/>
<keyword evidence="5" id="KW-0964">Secreted</keyword>
<dbReference type="Proteomes" id="UP000824998">
    <property type="component" value="Unassembled WGS sequence"/>
</dbReference>
<evidence type="ECO:0000256" key="15">
    <source>
        <dbReference type="PROSITE-ProRule" id="PRU01356"/>
    </source>
</evidence>
<evidence type="ECO:0000256" key="3">
    <source>
        <dbReference type="ARBA" id="ARBA00010031"/>
    </source>
</evidence>
<feature type="chain" id="PRO_5040105829" description="CFEM domain-containing protein" evidence="17">
    <location>
        <begin position="20"/>
        <end position="206"/>
    </location>
</feature>
<feature type="compositionally biased region" description="Low complexity" evidence="16">
    <location>
        <begin position="151"/>
        <end position="162"/>
    </location>
</feature>
<evidence type="ECO:0000256" key="12">
    <source>
        <dbReference type="ARBA" id="ARBA00023157"/>
    </source>
</evidence>
<keyword evidence="10 15" id="KW-0408">Iron</keyword>
<evidence type="ECO:0000256" key="4">
    <source>
        <dbReference type="ARBA" id="ARBA00022475"/>
    </source>
</evidence>
<evidence type="ECO:0000256" key="13">
    <source>
        <dbReference type="ARBA" id="ARBA00023180"/>
    </source>
</evidence>
<dbReference type="InterPro" id="IPR051735">
    <property type="entry name" value="CFEM_domain"/>
</dbReference>
<evidence type="ECO:0000256" key="5">
    <source>
        <dbReference type="ARBA" id="ARBA00022525"/>
    </source>
</evidence>
<evidence type="ECO:0000256" key="10">
    <source>
        <dbReference type="ARBA" id="ARBA00023004"/>
    </source>
</evidence>
<evidence type="ECO:0000256" key="17">
    <source>
        <dbReference type="SAM" id="SignalP"/>
    </source>
</evidence>
<evidence type="ECO:0000256" key="2">
    <source>
        <dbReference type="ARBA" id="ARBA00004613"/>
    </source>
</evidence>
<feature type="region of interest" description="Disordered" evidence="16">
    <location>
        <begin position="151"/>
        <end position="183"/>
    </location>
</feature>
<dbReference type="OrthoDB" id="3767534at2759"/>
<name>A0A9P7YJQ6_9HELO</name>
<evidence type="ECO:0000256" key="8">
    <source>
        <dbReference type="ARBA" id="ARBA00022723"/>
    </source>
</evidence>
<evidence type="ECO:0000313" key="19">
    <source>
        <dbReference type="EMBL" id="KAG9235058.1"/>
    </source>
</evidence>
<evidence type="ECO:0000256" key="7">
    <source>
        <dbReference type="ARBA" id="ARBA00022622"/>
    </source>
</evidence>
<organism evidence="19 20">
    <name type="scientific">Amylocarpus encephaloides</name>
    <dbReference type="NCBI Taxonomy" id="45428"/>
    <lineage>
        <taxon>Eukaryota</taxon>
        <taxon>Fungi</taxon>
        <taxon>Dikarya</taxon>
        <taxon>Ascomycota</taxon>
        <taxon>Pezizomycotina</taxon>
        <taxon>Leotiomycetes</taxon>
        <taxon>Helotiales</taxon>
        <taxon>Helotiales incertae sedis</taxon>
        <taxon>Amylocarpus</taxon>
    </lineage>
</organism>
<keyword evidence="14" id="KW-0449">Lipoprotein</keyword>
<keyword evidence="20" id="KW-1185">Reference proteome</keyword>
<feature type="domain" description="CFEM" evidence="18">
    <location>
        <begin position="4"/>
        <end position="117"/>
    </location>
</feature>
<dbReference type="SMART" id="SM00747">
    <property type="entry name" value="CFEM"/>
    <property type="match status" value="1"/>
</dbReference>
<dbReference type="EMBL" id="MU251443">
    <property type="protein sequence ID" value="KAG9235058.1"/>
    <property type="molecule type" value="Genomic_DNA"/>
</dbReference>
<accession>A0A9P7YJQ6</accession>
<keyword evidence="11" id="KW-0472">Membrane</keyword>
<evidence type="ECO:0000256" key="1">
    <source>
        <dbReference type="ARBA" id="ARBA00004609"/>
    </source>
</evidence>
<dbReference type="GO" id="GO:0005576">
    <property type="term" value="C:extracellular region"/>
    <property type="evidence" value="ECO:0007669"/>
    <property type="project" value="UniProtKB-SubCell"/>
</dbReference>
<dbReference type="GO" id="GO:0046872">
    <property type="term" value="F:metal ion binding"/>
    <property type="evidence" value="ECO:0007669"/>
    <property type="project" value="UniProtKB-UniRule"/>
</dbReference>
<dbReference type="PANTHER" id="PTHR37928:SF2">
    <property type="entry name" value="GPI ANCHORED CFEM DOMAIN PROTEIN (AFU_ORTHOLOGUE AFUA_6G10580)"/>
    <property type="match status" value="1"/>
</dbReference>
<comment type="similarity">
    <text evidence="3">Belongs to the RBT5 family.</text>
</comment>
<keyword evidence="7" id="KW-0336">GPI-anchor</keyword>
<keyword evidence="8 15" id="KW-0479">Metal-binding</keyword>
<dbReference type="GO" id="GO:0005886">
    <property type="term" value="C:plasma membrane"/>
    <property type="evidence" value="ECO:0007669"/>
    <property type="project" value="UniProtKB-SubCell"/>
</dbReference>
<keyword evidence="4" id="KW-1003">Cell membrane</keyword>
<feature type="binding site" description="axial binding residue" evidence="15">
    <location>
        <position position="50"/>
    </location>
    <ligand>
        <name>heme</name>
        <dbReference type="ChEBI" id="CHEBI:30413"/>
    </ligand>
    <ligandPart>
        <name>Fe</name>
        <dbReference type="ChEBI" id="CHEBI:18248"/>
    </ligandPart>
</feature>
<dbReference type="PROSITE" id="PS52012">
    <property type="entry name" value="CFEM"/>
    <property type="match status" value="1"/>
</dbReference>
<evidence type="ECO:0000256" key="11">
    <source>
        <dbReference type="ARBA" id="ARBA00023136"/>
    </source>
</evidence>
<dbReference type="GO" id="GO:0098552">
    <property type="term" value="C:side of membrane"/>
    <property type="evidence" value="ECO:0007669"/>
    <property type="project" value="UniProtKB-KW"/>
</dbReference>
<dbReference type="InterPro" id="IPR008427">
    <property type="entry name" value="Extracellular_membr_CFEM_dom"/>
</dbReference>
<evidence type="ECO:0000259" key="18">
    <source>
        <dbReference type="PROSITE" id="PS52012"/>
    </source>
</evidence>